<gene>
    <name evidence="1" type="ORF">TCON_1964</name>
</gene>
<accession>A0ABQ7HXC8</accession>
<proteinExistence type="predicted"/>
<name>A0ABQ7HXC8_9MICR</name>
<protein>
    <submittedName>
        <fullName evidence="1">Uncharacterized protein</fullName>
    </submittedName>
</protein>
<evidence type="ECO:0000313" key="2">
    <source>
        <dbReference type="Proteomes" id="UP001516464"/>
    </source>
</evidence>
<evidence type="ECO:0000313" key="1">
    <source>
        <dbReference type="EMBL" id="KAF7682821.1"/>
    </source>
</evidence>
<organism evidence="1 2">
    <name type="scientific">Astathelohania contejeani</name>
    <dbReference type="NCBI Taxonomy" id="164912"/>
    <lineage>
        <taxon>Eukaryota</taxon>
        <taxon>Fungi</taxon>
        <taxon>Fungi incertae sedis</taxon>
        <taxon>Microsporidia</taxon>
        <taxon>Astathelohaniidae</taxon>
        <taxon>Astathelohania</taxon>
    </lineage>
</organism>
<comment type="caution">
    <text evidence="1">The sequence shown here is derived from an EMBL/GenBank/DDBJ whole genome shotgun (WGS) entry which is preliminary data.</text>
</comment>
<reference evidence="1 2" key="1">
    <citation type="submission" date="2019-01" db="EMBL/GenBank/DDBJ databases">
        <title>Genomes sequencing and comparative genomics of infectious freshwater microsporidia, Cucumispora dikerogammari and Thelohania contejeani.</title>
        <authorList>
            <person name="Cormier A."/>
            <person name="Giraud I."/>
            <person name="Wattier R."/>
            <person name="Teixeira M."/>
            <person name="Grandjean F."/>
            <person name="Rigaud T."/>
            <person name="Cordaux R."/>
        </authorList>
    </citation>
    <scope>NUCLEOTIDE SEQUENCE [LARGE SCALE GENOMIC DNA]</scope>
    <source>
        <strain evidence="1">T1</strain>
        <tissue evidence="1">Spores</tissue>
    </source>
</reference>
<sequence length="134" mass="15702">MKYENIDACAEVIYCYIQDKNFFGETMLYNASIAVKPKSRSTIWQQVVIECLAMTIREGIMRYLGVFTFYLRISMALKKVRSHSVHEIIKNERVEIRADTRIRTDILIKNSRPDIFIYDNKENEIILVEVGITS</sequence>
<keyword evidence="2" id="KW-1185">Reference proteome</keyword>
<dbReference type="EMBL" id="SBIQ01000175">
    <property type="protein sequence ID" value="KAF7682821.1"/>
    <property type="molecule type" value="Genomic_DNA"/>
</dbReference>
<dbReference type="Proteomes" id="UP001516464">
    <property type="component" value="Unassembled WGS sequence"/>
</dbReference>